<dbReference type="SUPFAM" id="SSF51225">
    <property type="entry name" value="Fibre shaft of virus attachment proteins"/>
    <property type="match status" value="2"/>
</dbReference>
<keyword evidence="7" id="KW-1161">Viral attachment to host cell</keyword>
<evidence type="ECO:0000313" key="13">
    <source>
        <dbReference type="Proteomes" id="UP000830392"/>
    </source>
</evidence>
<evidence type="ECO:0000256" key="1">
    <source>
        <dbReference type="ARBA" id="ARBA00004147"/>
    </source>
</evidence>
<organism evidence="12 13">
    <name type="scientific">psittacine adenovirus 6</name>
    <dbReference type="NCBI Taxonomy" id="3071234"/>
    <lineage>
        <taxon>Viruses</taxon>
        <taxon>Varidnaviria</taxon>
        <taxon>Bamfordvirae</taxon>
        <taxon>Preplasmiviricota</taxon>
        <taxon>Polisuviricotina</taxon>
        <taxon>Pharingeaviricetes</taxon>
        <taxon>Rowavirales</taxon>
        <taxon>Adenoviridae</taxon>
        <taxon>Siadenovirus</taxon>
        <taxon>Siadenovirus viridis</taxon>
        <taxon>Psittacine siadenovirus D</taxon>
    </lineage>
</organism>
<sequence length="664" mass="71596">MAAEKRDGDDLEEGREAKRRKMNLVYPFASANNLSITPPFINVGNGLDISDLTLNLRVGNGLYFDNGTLSVVGGSEFKVEQPLVNTDGLQSLKYISPLYVTEAGELTMPTAKKPIKIENNRISLTLSNGLTETDDGLALDLDPIFFPQNNKFMLNCGSPLTKQGDLLNIKVGNGIQLQGDQLECTLTTKPPLMRRGTELSLNVDSTIFAGDNGLQIKSLPPLLTDAKGLTLKTGSSLQLEGDSLQVKSKMPILSSEEGLTLQIQPSLMLESEKLQVNAVAPLVNTTKGLTLQTGTTLQVDSKSLQVKSVLPLSSGPDGLRILMGNSLKVDNNSLQVKSILPLTVTQDGLSVKSVAPLASTSNGIALQTGSTLQVLKNNLEVKTLPPLTNAAGGLGLQLNSSLQNTVNGLQVKPVAPLVNGVEGLNLQLKAPLQVQDQKLVLSLADYFTIENNKLGLKIVRGGGLAIGSEGLSVSLTSTLTGMTISPRPDIRTALGGEPSLISNTIQREPLGNLKAHLMLMSSGGMTTCTPDDLFKDRFETNYVQTMSGIKFRYQALALGPIKFINLENYTEQGLPIQIPATDFVSDNMSDNLQLRLKSPKPLSTCTTSALVVFHSSQEVTQETCHLKFYTIQTDTFLMFLRERSSRGQLKNVILKSLPVFVYMN</sequence>
<keyword evidence="5" id="KW-1048">Host nucleus</keyword>
<keyword evidence="9" id="KW-0426">Late protein</keyword>
<evidence type="ECO:0000256" key="7">
    <source>
        <dbReference type="ARBA" id="ARBA00022804"/>
    </source>
</evidence>
<keyword evidence="4" id="KW-0167">Capsid protein</keyword>
<evidence type="ECO:0000313" key="12">
    <source>
        <dbReference type="EMBL" id="QIJ58757.1"/>
    </source>
</evidence>
<dbReference type="GO" id="GO:0046718">
    <property type="term" value="P:symbiont entry into host cell"/>
    <property type="evidence" value="ECO:0007669"/>
    <property type="project" value="UniProtKB-KW"/>
</dbReference>
<dbReference type="Gene3D" id="6.20.10.20">
    <property type="match status" value="1"/>
</dbReference>
<dbReference type="GO" id="GO:0019062">
    <property type="term" value="P:virion attachment to host cell"/>
    <property type="evidence" value="ECO:0007669"/>
    <property type="project" value="UniProtKB-KW"/>
</dbReference>
<evidence type="ECO:0000256" key="2">
    <source>
        <dbReference type="ARBA" id="ARBA00004328"/>
    </source>
</evidence>
<dbReference type="InterPro" id="IPR009013">
    <property type="entry name" value="Attachment_protein_shaft_sf"/>
</dbReference>
<comment type="similarity">
    <text evidence="3">Belongs to the adenoviridae fiber family.</text>
</comment>
<keyword evidence="6" id="KW-0945">Host-virus interaction</keyword>
<dbReference type="EMBL" id="MN687905">
    <property type="protein sequence ID" value="QIJ58757.1"/>
    <property type="molecule type" value="Genomic_DNA"/>
</dbReference>
<keyword evidence="10" id="KW-1160">Virus entry into host cell</keyword>
<dbReference type="InterPro" id="IPR000931">
    <property type="entry name" value="Adeno_fibre"/>
</dbReference>
<proteinExistence type="inferred from homology"/>
<evidence type="ECO:0000256" key="9">
    <source>
        <dbReference type="ARBA" id="ARBA00022921"/>
    </source>
</evidence>
<dbReference type="GO" id="GO:0019028">
    <property type="term" value="C:viral capsid"/>
    <property type="evidence" value="ECO:0007669"/>
    <property type="project" value="UniProtKB-KW"/>
</dbReference>
<protein>
    <submittedName>
        <fullName evidence="12">Fiber protein</fullName>
    </submittedName>
</protein>
<evidence type="ECO:0000256" key="8">
    <source>
        <dbReference type="ARBA" id="ARBA00022844"/>
    </source>
</evidence>
<accession>A0AAE6X418</accession>
<dbReference type="GO" id="GO:0007155">
    <property type="term" value="P:cell adhesion"/>
    <property type="evidence" value="ECO:0007669"/>
    <property type="project" value="InterPro"/>
</dbReference>
<evidence type="ECO:0000256" key="4">
    <source>
        <dbReference type="ARBA" id="ARBA00022561"/>
    </source>
</evidence>
<dbReference type="PRINTS" id="PR00307">
    <property type="entry name" value="ADENOVSFIBRE"/>
</dbReference>
<evidence type="ECO:0000256" key="10">
    <source>
        <dbReference type="ARBA" id="ARBA00023296"/>
    </source>
</evidence>
<dbReference type="InterPro" id="IPR010537">
    <property type="entry name" value="Avian_adenovirus_fibre_N"/>
</dbReference>
<evidence type="ECO:0000256" key="6">
    <source>
        <dbReference type="ARBA" id="ARBA00022581"/>
    </source>
</evidence>
<dbReference type="Pfam" id="PF06536">
    <property type="entry name" value="Av_adeno_fibre"/>
    <property type="match status" value="2"/>
</dbReference>
<name>A0AAE6X418_9ADEN</name>
<dbReference type="Gene3D" id="2.10.25.20">
    <property type="entry name" value="reovirus attachment protein sigma1, domain 1"/>
    <property type="match status" value="1"/>
</dbReference>
<evidence type="ECO:0000259" key="11">
    <source>
        <dbReference type="Pfam" id="PF06536"/>
    </source>
</evidence>
<reference evidence="12 13" key="1">
    <citation type="submission" date="2019-11" db="EMBL/GenBank/DDBJ databases">
        <title>Complete Genome Sequence of a Novel Siadenovirus from a Budgerigar (Melopsittacus undulatus).</title>
        <authorList>
            <person name="Phalen D.N."/>
            <person name="Willet C."/>
            <person name="Hyndman T."/>
            <person name="Shilton C."/>
        </authorList>
    </citation>
    <scope>NUCLEOTIDE SEQUENCE [LARGE SCALE GENOMIC DNA]</scope>
    <source>
        <strain evidence="12">BrdKdnyDNA</strain>
    </source>
</reference>
<evidence type="ECO:0000256" key="3">
    <source>
        <dbReference type="ARBA" id="ARBA00006685"/>
    </source>
</evidence>
<feature type="domain" description="Avian adenovirus fibre N-terminal" evidence="11">
    <location>
        <begin position="350"/>
        <end position="399"/>
    </location>
</feature>
<feature type="domain" description="Avian adenovirus fibre N-terminal" evidence="11">
    <location>
        <begin position="275"/>
        <end position="321"/>
    </location>
</feature>
<comment type="subcellular location">
    <subcellularLocation>
        <location evidence="1">Host nucleus</location>
    </subcellularLocation>
    <subcellularLocation>
        <location evidence="2">Virion</location>
    </subcellularLocation>
</comment>
<dbReference type="GO" id="GO:0042025">
    <property type="term" value="C:host cell nucleus"/>
    <property type="evidence" value="ECO:0007669"/>
    <property type="project" value="UniProtKB-SubCell"/>
</dbReference>
<keyword evidence="8" id="KW-0946">Virion</keyword>
<dbReference type="Proteomes" id="UP000830392">
    <property type="component" value="Segment"/>
</dbReference>
<evidence type="ECO:0000256" key="5">
    <source>
        <dbReference type="ARBA" id="ARBA00022562"/>
    </source>
</evidence>